<keyword evidence="6 14" id="KW-0812">Transmembrane</keyword>
<comment type="function">
    <text evidence="12">Member of the two-component regulatory system HssS/HssR involved in intracellular heme homeostasis and tempering of staphylococcal virulence. HssS functions as a heme sensor histidine kinase which is autophosphorylated at a histidine residue and transfers its phosphate group to an aspartate residue of HssR. HssR/HssS activates the expression of hrtAB, an efflux pump, in response to extracellular heme, hemin, hemoglobin or blood.</text>
</comment>
<keyword evidence="7 17" id="KW-0418">Kinase</keyword>
<reference evidence="17 18" key="2">
    <citation type="submission" date="2020-02" db="EMBL/GenBank/DDBJ databases">
        <title>Candidatus Galacturonibacter soehngenii shows hetero-acetogenic catabolism of galacturonic acid but lacks a canonical carbon monoxide dehydrogenase/acetyl-CoA synthase complex.</title>
        <authorList>
            <person name="Diender M."/>
            <person name="Stouten G.R."/>
            <person name="Petersen J.F."/>
            <person name="Nielsen P.H."/>
            <person name="Dueholm M.S."/>
            <person name="Pronk J.T."/>
            <person name="Van Loosdrecht M.C.M."/>
        </authorList>
    </citation>
    <scope>NUCLEOTIDE SEQUENCE [LARGE SCALE GENOMIC DNA]</scope>
    <source>
        <strain evidence="17">GalUA</strain>
    </source>
</reference>
<comment type="catalytic activity">
    <reaction evidence="1">
        <text>ATP + protein L-histidine = ADP + protein N-phospho-L-histidine.</text>
        <dbReference type="EC" id="2.7.13.3"/>
    </reaction>
</comment>
<evidence type="ECO:0000256" key="12">
    <source>
        <dbReference type="ARBA" id="ARBA00037219"/>
    </source>
</evidence>
<evidence type="ECO:0000256" key="10">
    <source>
        <dbReference type="ARBA" id="ARBA00023026"/>
    </source>
</evidence>
<dbReference type="PRINTS" id="PR00344">
    <property type="entry name" value="BCTRLSENSOR"/>
</dbReference>
<dbReference type="EC" id="2.7.13.3" evidence="3"/>
<dbReference type="SMART" id="SM00388">
    <property type="entry name" value="HisKA"/>
    <property type="match status" value="1"/>
</dbReference>
<protein>
    <recommendedName>
        <fullName evidence="13">Heme sensor protein HssS</fullName>
        <ecNumber evidence="3">2.7.13.3</ecNumber>
    </recommendedName>
</protein>
<keyword evidence="5" id="KW-0808">Transferase</keyword>
<feature type="domain" description="Histidine kinase" evidence="15">
    <location>
        <begin position="135"/>
        <end position="347"/>
    </location>
</feature>
<feature type="domain" description="HAMP" evidence="16">
    <location>
        <begin position="74"/>
        <end position="127"/>
    </location>
</feature>
<evidence type="ECO:0000256" key="5">
    <source>
        <dbReference type="ARBA" id="ARBA00022679"/>
    </source>
</evidence>
<evidence type="ECO:0000313" key="18">
    <source>
        <dbReference type="Proteomes" id="UP000461768"/>
    </source>
</evidence>
<evidence type="ECO:0000256" key="9">
    <source>
        <dbReference type="ARBA" id="ARBA00023012"/>
    </source>
</evidence>
<evidence type="ECO:0000256" key="6">
    <source>
        <dbReference type="ARBA" id="ARBA00022692"/>
    </source>
</evidence>
<dbReference type="AlphaFoldDB" id="A0A7V7QMW4"/>
<keyword evidence="8 14" id="KW-1133">Transmembrane helix</keyword>
<dbReference type="Pfam" id="PF00512">
    <property type="entry name" value="HisKA"/>
    <property type="match status" value="1"/>
</dbReference>
<dbReference type="SUPFAM" id="SSF158472">
    <property type="entry name" value="HAMP domain-like"/>
    <property type="match status" value="1"/>
</dbReference>
<evidence type="ECO:0000256" key="3">
    <source>
        <dbReference type="ARBA" id="ARBA00012438"/>
    </source>
</evidence>
<dbReference type="PANTHER" id="PTHR45528:SF11">
    <property type="entry name" value="HISTIDINE KINASE"/>
    <property type="match status" value="1"/>
</dbReference>
<keyword evidence="11 14" id="KW-0472">Membrane</keyword>
<sequence length="347" mass="39258">MSRKKRKYINLWFTFVLVVFFSTLLSTVLLSLIAAFFLHFGLFIHLKENPLVPIIMLLFISTCIGTVFSMISAKVIINPIKRFSHGLNQVAKGDFNVSLEENQKIYEIDVMAKNFNKMVIELSSIETLRNDFIANVSHEFKTPLATIEGYVTLLQSEDLSPQQKQNYIDIIMSSTRQLSTLTSNILKISKLEHQEQLLDKNWFSLDEQIRQALLFLESKWAKKEINLDLELATISFYGNEELMIQVFINLIDNAIKFTSKGGQIQIVAYQTSNEVTVSITDNGIGISKEGRLHLFEKFYQSDKARLSEGNGLGLTLVKHIVDLSGGTVDVHSELGVGTTFTLTFPTS</sequence>
<dbReference type="CDD" id="cd00082">
    <property type="entry name" value="HisKA"/>
    <property type="match status" value="1"/>
</dbReference>
<dbReference type="InterPro" id="IPR036890">
    <property type="entry name" value="HATPase_C_sf"/>
</dbReference>
<evidence type="ECO:0000256" key="2">
    <source>
        <dbReference type="ARBA" id="ARBA00004141"/>
    </source>
</evidence>
<evidence type="ECO:0000313" key="17">
    <source>
        <dbReference type="EMBL" id="KAB1439668.1"/>
    </source>
</evidence>
<evidence type="ECO:0000259" key="15">
    <source>
        <dbReference type="PROSITE" id="PS50109"/>
    </source>
</evidence>
<accession>A0A7V7QMW4</accession>
<gene>
    <name evidence="17" type="ORF">F7O84_04575</name>
</gene>
<dbReference type="Pfam" id="PF02518">
    <property type="entry name" value="HATPase_c"/>
    <property type="match status" value="1"/>
</dbReference>
<evidence type="ECO:0000259" key="16">
    <source>
        <dbReference type="PROSITE" id="PS50885"/>
    </source>
</evidence>
<dbReference type="Pfam" id="PF00672">
    <property type="entry name" value="HAMP"/>
    <property type="match status" value="1"/>
</dbReference>
<dbReference type="InterPro" id="IPR004358">
    <property type="entry name" value="Sig_transdc_His_kin-like_C"/>
</dbReference>
<dbReference type="InterPro" id="IPR003661">
    <property type="entry name" value="HisK_dim/P_dom"/>
</dbReference>
<dbReference type="EMBL" id="WAGX01000004">
    <property type="protein sequence ID" value="KAB1439668.1"/>
    <property type="molecule type" value="Genomic_DNA"/>
</dbReference>
<keyword evidence="9" id="KW-0902">Two-component regulatory system</keyword>
<comment type="subcellular location">
    <subcellularLocation>
        <location evidence="2">Membrane</location>
        <topology evidence="2">Multi-pass membrane protein</topology>
    </subcellularLocation>
</comment>
<dbReference type="PROSITE" id="PS50885">
    <property type="entry name" value="HAMP"/>
    <property type="match status" value="1"/>
</dbReference>
<dbReference type="PROSITE" id="PS50109">
    <property type="entry name" value="HIS_KIN"/>
    <property type="match status" value="1"/>
</dbReference>
<dbReference type="FunFam" id="1.10.287.130:FF:000001">
    <property type="entry name" value="Two-component sensor histidine kinase"/>
    <property type="match status" value="1"/>
</dbReference>
<proteinExistence type="predicted"/>
<dbReference type="Proteomes" id="UP000461768">
    <property type="component" value="Unassembled WGS sequence"/>
</dbReference>
<evidence type="ECO:0000256" key="4">
    <source>
        <dbReference type="ARBA" id="ARBA00022553"/>
    </source>
</evidence>
<dbReference type="FunFam" id="3.30.565.10:FF:000006">
    <property type="entry name" value="Sensor histidine kinase WalK"/>
    <property type="match status" value="1"/>
</dbReference>
<dbReference type="CDD" id="cd06225">
    <property type="entry name" value="HAMP"/>
    <property type="match status" value="1"/>
</dbReference>
<organism evidence="17 18">
    <name type="scientific">Candidatus Galacturonatibacter soehngenii</name>
    <dbReference type="NCBI Taxonomy" id="2307010"/>
    <lineage>
        <taxon>Bacteria</taxon>
        <taxon>Bacillati</taxon>
        <taxon>Bacillota</taxon>
        <taxon>Clostridia</taxon>
        <taxon>Lachnospirales</taxon>
        <taxon>Lachnospiraceae</taxon>
        <taxon>Candidatus Galacturonatibacter</taxon>
    </lineage>
</organism>
<dbReference type="Gene3D" id="6.10.340.10">
    <property type="match status" value="1"/>
</dbReference>
<dbReference type="SUPFAM" id="SSF55874">
    <property type="entry name" value="ATPase domain of HSP90 chaperone/DNA topoisomerase II/histidine kinase"/>
    <property type="match status" value="1"/>
</dbReference>
<dbReference type="InterPro" id="IPR005467">
    <property type="entry name" value="His_kinase_dom"/>
</dbReference>
<dbReference type="SUPFAM" id="SSF47384">
    <property type="entry name" value="Homodimeric domain of signal transducing histidine kinase"/>
    <property type="match status" value="1"/>
</dbReference>
<dbReference type="InterPro" id="IPR036097">
    <property type="entry name" value="HisK_dim/P_sf"/>
</dbReference>
<dbReference type="OrthoDB" id="9813151at2"/>
<evidence type="ECO:0000256" key="1">
    <source>
        <dbReference type="ARBA" id="ARBA00000085"/>
    </source>
</evidence>
<comment type="caution">
    <text evidence="17">The sequence shown here is derived from an EMBL/GenBank/DDBJ whole genome shotgun (WGS) entry which is preliminary data.</text>
</comment>
<dbReference type="SMART" id="SM00387">
    <property type="entry name" value="HATPase_c"/>
    <property type="match status" value="1"/>
</dbReference>
<reference evidence="17 18" key="1">
    <citation type="submission" date="2019-09" db="EMBL/GenBank/DDBJ databases">
        <authorList>
            <person name="Valk L.C."/>
        </authorList>
    </citation>
    <scope>NUCLEOTIDE SEQUENCE [LARGE SCALE GENOMIC DNA]</scope>
    <source>
        <strain evidence="17">GalUA</strain>
    </source>
</reference>
<dbReference type="GO" id="GO:0005886">
    <property type="term" value="C:plasma membrane"/>
    <property type="evidence" value="ECO:0007669"/>
    <property type="project" value="TreeGrafter"/>
</dbReference>
<evidence type="ECO:0000256" key="11">
    <source>
        <dbReference type="ARBA" id="ARBA00023136"/>
    </source>
</evidence>
<dbReference type="Gene3D" id="1.10.287.130">
    <property type="match status" value="1"/>
</dbReference>
<dbReference type="InterPro" id="IPR003660">
    <property type="entry name" value="HAMP_dom"/>
</dbReference>
<feature type="transmembrane region" description="Helical" evidence="14">
    <location>
        <begin position="54"/>
        <end position="77"/>
    </location>
</feature>
<name>A0A7V7QMW4_9FIRM</name>
<dbReference type="Gene3D" id="3.30.565.10">
    <property type="entry name" value="Histidine kinase-like ATPase, C-terminal domain"/>
    <property type="match status" value="1"/>
</dbReference>
<dbReference type="CDD" id="cd00075">
    <property type="entry name" value="HATPase"/>
    <property type="match status" value="1"/>
</dbReference>
<feature type="transmembrane region" description="Helical" evidence="14">
    <location>
        <begin position="12"/>
        <end position="42"/>
    </location>
</feature>
<evidence type="ECO:0000256" key="13">
    <source>
        <dbReference type="ARBA" id="ARBA00040841"/>
    </source>
</evidence>
<dbReference type="PANTHER" id="PTHR45528">
    <property type="entry name" value="SENSOR HISTIDINE KINASE CPXA"/>
    <property type="match status" value="1"/>
</dbReference>
<dbReference type="RefSeq" id="WP_151142402.1">
    <property type="nucleotide sequence ID" value="NZ_WAGX01000004.1"/>
</dbReference>
<evidence type="ECO:0000256" key="14">
    <source>
        <dbReference type="SAM" id="Phobius"/>
    </source>
</evidence>
<keyword evidence="18" id="KW-1185">Reference proteome</keyword>
<dbReference type="InterPro" id="IPR050398">
    <property type="entry name" value="HssS/ArlS-like"/>
</dbReference>
<keyword evidence="4" id="KW-0597">Phosphoprotein</keyword>
<dbReference type="InterPro" id="IPR003594">
    <property type="entry name" value="HATPase_dom"/>
</dbReference>
<dbReference type="SMART" id="SM00304">
    <property type="entry name" value="HAMP"/>
    <property type="match status" value="1"/>
</dbReference>
<dbReference type="GO" id="GO:0000155">
    <property type="term" value="F:phosphorelay sensor kinase activity"/>
    <property type="evidence" value="ECO:0007669"/>
    <property type="project" value="InterPro"/>
</dbReference>
<evidence type="ECO:0000256" key="7">
    <source>
        <dbReference type="ARBA" id="ARBA00022777"/>
    </source>
</evidence>
<evidence type="ECO:0000256" key="8">
    <source>
        <dbReference type="ARBA" id="ARBA00022989"/>
    </source>
</evidence>
<keyword evidence="10" id="KW-0843">Virulence</keyword>